<dbReference type="GO" id="GO:0070072">
    <property type="term" value="P:vacuolar proton-transporting V-type ATPase complex assembly"/>
    <property type="evidence" value="ECO:0007669"/>
    <property type="project" value="InterPro"/>
</dbReference>
<evidence type="ECO:0000313" key="3">
    <source>
        <dbReference type="EMBL" id="KAG7360144.1"/>
    </source>
</evidence>
<proteinExistence type="predicted"/>
<feature type="region of interest" description="Disordered" evidence="1">
    <location>
        <begin position="70"/>
        <end position="91"/>
    </location>
</feature>
<sequence length="91" mass="9822">MTSFFSEIMQPGGGIILIPFVRVIITLLLVMTMMGFVAGVARVHMAVLSFLSGGLLFSLSMFEREFNKVHGRSGRCPAPAPSKATSTNKTD</sequence>
<comment type="caution">
    <text evidence="3">The sequence shown here is derived from an EMBL/GenBank/DDBJ whole genome shotgun (WGS) entry which is preliminary data.</text>
</comment>
<evidence type="ECO:0000313" key="4">
    <source>
        <dbReference type="Proteomes" id="UP000693970"/>
    </source>
</evidence>
<dbReference type="InterPro" id="IPR013945">
    <property type="entry name" value="Pkr1"/>
</dbReference>
<dbReference type="Pfam" id="PF08636">
    <property type="entry name" value="Pkr1"/>
    <property type="match status" value="1"/>
</dbReference>
<dbReference type="EMBL" id="JAGRRH010000013">
    <property type="protein sequence ID" value="KAG7360144.1"/>
    <property type="molecule type" value="Genomic_DNA"/>
</dbReference>
<keyword evidence="4" id="KW-1185">Reference proteome</keyword>
<dbReference type="AlphaFoldDB" id="A0A9K3LEC5"/>
<reference evidence="3" key="2">
    <citation type="submission" date="2021-04" db="EMBL/GenBank/DDBJ databases">
        <authorList>
            <person name="Podell S."/>
        </authorList>
    </citation>
    <scope>NUCLEOTIDE SEQUENCE</scope>
    <source>
        <strain evidence="3">Hildebrandi</strain>
    </source>
</reference>
<protein>
    <submittedName>
        <fullName evidence="3">Uncharacterized protein</fullName>
    </submittedName>
</protein>
<accession>A0A9K3LEC5</accession>
<keyword evidence="2" id="KW-0812">Transmembrane</keyword>
<feature type="transmembrane region" description="Helical" evidence="2">
    <location>
        <begin position="43"/>
        <end position="62"/>
    </location>
</feature>
<keyword evidence="2" id="KW-1133">Transmembrane helix</keyword>
<evidence type="ECO:0000256" key="1">
    <source>
        <dbReference type="SAM" id="MobiDB-lite"/>
    </source>
</evidence>
<dbReference type="Proteomes" id="UP000693970">
    <property type="component" value="Unassembled WGS sequence"/>
</dbReference>
<organism evidence="3 4">
    <name type="scientific">Nitzschia inconspicua</name>
    <dbReference type="NCBI Taxonomy" id="303405"/>
    <lineage>
        <taxon>Eukaryota</taxon>
        <taxon>Sar</taxon>
        <taxon>Stramenopiles</taxon>
        <taxon>Ochrophyta</taxon>
        <taxon>Bacillariophyta</taxon>
        <taxon>Bacillariophyceae</taxon>
        <taxon>Bacillariophycidae</taxon>
        <taxon>Bacillariales</taxon>
        <taxon>Bacillariaceae</taxon>
        <taxon>Nitzschia</taxon>
    </lineage>
</organism>
<keyword evidence="2" id="KW-0472">Membrane</keyword>
<dbReference type="OrthoDB" id="10541391at2759"/>
<name>A0A9K3LEC5_9STRA</name>
<gene>
    <name evidence="3" type="ORF">IV203_035243</name>
</gene>
<feature type="transmembrane region" description="Helical" evidence="2">
    <location>
        <begin position="12"/>
        <end position="37"/>
    </location>
</feature>
<evidence type="ECO:0000256" key="2">
    <source>
        <dbReference type="SAM" id="Phobius"/>
    </source>
</evidence>
<reference evidence="3" key="1">
    <citation type="journal article" date="2021" name="Sci. Rep.">
        <title>Diploid genomic architecture of Nitzschia inconspicua, an elite biomass production diatom.</title>
        <authorList>
            <person name="Oliver A."/>
            <person name="Podell S."/>
            <person name="Pinowska A."/>
            <person name="Traller J.C."/>
            <person name="Smith S.R."/>
            <person name="McClure R."/>
            <person name="Beliaev A."/>
            <person name="Bohutskyi P."/>
            <person name="Hill E.A."/>
            <person name="Rabines A."/>
            <person name="Zheng H."/>
            <person name="Allen L.Z."/>
            <person name="Kuo A."/>
            <person name="Grigoriev I.V."/>
            <person name="Allen A.E."/>
            <person name="Hazlebeck D."/>
            <person name="Allen E.E."/>
        </authorList>
    </citation>
    <scope>NUCLEOTIDE SEQUENCE</scope>
    <source>
        <strain evidence="3">Hildebrandi</strain>
    </source>
</reference>